<dbReference type="AlphaFoldDB" id="A0A9P6CB40"/>
<dbReference type="InterPro" id="IPR011989">
    <property type="entry name" value="ARM-like"/>
</dbReference>
<dbReference type="InterPro" id="IPR016024">
    <property type="entry name" value="ARM-type_fold"/>
</dbReference>
<dbReference type="SUPFAM" id="SSF48371">
    <property type="entry name" value="ARM repeat"/>
    <property type="match status" value="2"/>
</dbReference>
<dbReference type="OrthoDB" id="2960366at2759"/>
<organism evidence="2 3">
    <name type="scientific">Collybia nuda</name>
    <dbReference type="NCBI Taxonomy" id="64659"/>
    <lineage>
        <taxon>Eukaryota</taxon>
        <taxon>Fungi</taxon>
        <taxon>Dikarya</taxon>
        <taxon>Basidiomycota</taxon>
        <taxon>Agaricomycotina</taxon>
        <taxon>Agaricomycetes</taxon>
        <taxon>Agaricomycetidae</taxon>
        <taxon>Agaricales</taxon>
        <taxon>Tricholomatineae</taxon>
        <taxon>Clitocybaceae</taxon>
        <taxon>Collybia</taxon>
    </lineage>
</organism>
<dbReference type="EMBL" id="MU150323">
    <property type="protein sequence ID" value="KAF9459111.1"/>
    <property type="molecule type" value="Genomic_DNA"/>
</dbReference>
<dbReference type="Proteomes" id="UP000807353">
    <property type="component" value="Unassembled WGS sequence"/>
</dbReference>
<proteinExistence type="predicted"/>
<accession>A0A9P6CB40</accession>
<gene>
    <name evidence="2" type="ORF">BDZ94DRAFT_1225220</name>
</gene>
<feature type="region of interest" description="Disordered" evidence="1">
    <location>
        <begin position="921"/>
        <end position="942"/>
    </location>
</feature>
<dbReference type="Gene3D" id="1.25.10.10">
    <property type="entry name" value="Leucine-rich Repeat Variant"/>
    <property type="match status" value="2"/>
</dbReference>
<reference evidence="2" key="1">
    <citation type="submission" date="2020-11" db="EMBL/GenBank/DDBJ databases">
        <authorList>
            <consortium name="DOE Joint Genome Institute"/>
            <person name="Ahrendt S."/>
            <person name="Riley R."/>
            <person name="Andreopoulos W."/>
            <person name="Labutti K."/>
            <person name="Pangilinan J."/>
            <person name="Ruiz-Duenas F.J."/>
            <person name="Barrasa J.M."/>
            <person name="Sanchez-Garcia M."/>
            <person name="Camarero S."/>
            <person name="Miyauchi S."/>
            <person name="Serrano A."/>
            <person name="Linde D."/>
            <person name="Babiker R."/>
            <person name="Drula E."/>
            <person name="Ayuso-Fernandez I."/>
            <person name="Pacheco R."/>
            <person name="Padilla G."/>
            <person name="Ferreira P."/>
            <person name="Barriuso J."/>
            <person name="Kellner H."/>
            <person name="Castanera R."/>
            <person name="Alfaro M."/>
            <person name="Ramirez L."/>
            <person name="Pisabarro A.G."/>
            <person name="Kuo A."/>
            <person name="Tritt A."/>
            <person name="Lipzen A."/>
            <person name="He G."/>
            <person name="Yan M."/>
            <person name="Ng V."/>
            <person name="Cullen D."/>
            <person name="Martin F."/>
            <person name="Rosso M.-N."/>
            <person name="Henrissat B."/>
            <person name="Hibbett D."/>
            <person name="Martinez A.T."/>
            <person name="Grigoriev I.V."/>
        </authorList>
    </citation>
    <scope>NUCLEOTIDE SEQUENCE</scope>
    <source>
        <strain evidence="2">CBS 247.69</strain>
    </source>
</reference>
<evidence type="ECO:0000313" key="3">
    <source>
        <dbReference type="Proteomes" id="UP000807353"/>
    </source>
</evidence>
<keyword evidence="3" id="KW-1185">Reference proteome</keyword>
<protein>
    <submittedName>
        <fullName evidence="2">Armadillo-type protein</fullName>
    </submittedName>
</protein>
<name>A0A9P6CB40_9AGAR</name>
<evidence type="ECO:0000313" key="2">
    <source>
        <dbReference type="EMBL" id="KAF9459111.1"/>
    </source>
</evidence>
<comment type="caution">
    <text evidence="2">The sequence shown here is derived from an EMBL/GenBank/DDBJ whole genome shotgun (WGS) entry which is preliminary data.</text>
</comment>
<evidence type="ECO:0000256" key="1">
    <source>
        <dbReference type="SAM" id="MobiDB-lite"/>
    </source>
</evidence>
<sequence length="1194" mass="131485">MIVYQQRRFSETYLLPHIAEFFRILACVSQPPLTDEEDATRTSILSIICMFFSLSKTSRNVMASHADSIIIYLRNNDAVDRYNIVSAIEELADEEPSSRDAIHTSLKAHLFETFDYIVVGGHRHVTQFFLAARAFELVLSSMSSPDVDTRIAAQSCLTQLYAIAEMVDSHRDVSAGTPGTTKIITSAFIKALHDESPRVVTGATDFLNGTAGDEVKEIFVQDIMAIASLVISLGNKETQAIGTGAEWFLIKLGEGNSNELIKLGFKQVWCDDNIPLKTKLKIIRGGVIDTFLDIRTAALDGGLCDLMLDVIEKNNEHRLSVLTLLDQLMETEQTVGWYLLESDRTALLLKIVEEQVSAEAQLAFSVLARLLDSYKNGGEDDRISQRPTAVQLLTAPDTLAHIFTCLHSNDLIVVGASANLIAEVISEEEGTQSWSYEEESGKAPPPTPLKDIIVTAELVHYVVSLMKKPKVSKDALHLLCQFCWGYPRGFNLVKKAFEACVPDGDVFFFASLYGDFLNKHAGRQRRCVANAACLAGALDRTFLLLEREATSDAEHRRAAVEGLRVILCADSADVNLARKNVILPSVLSSLVADVCKESLGPVLWFLRLLENEEDQSWLLDWTEFGNPETVQNFLKLLNKFSYSTNPDGTGGPKKETMGEGEYERAYEEYTEKIIASQQACKELTDYVVEIIRLSLPIISPHASPLLGPLLIRSSEMTDNTNINNTLNALLSAHNGNNETLVVAFKQLLEQSSPPSINQLDEWITSGPALSSAALKAGVADWLLKIFSVSEEHDLYSSRKNALSTLATLIKNSPNIDSVRGLQKAYFDDEKALLAGIEFVLSEDDPWDAANAADDLRHLSDGFPPGINCLRTANIFPALLKLFDDAERPVGGVPYLIGLLCTPGDKSLTTLLHSYVSALTEPPSNTEADVGEGNKKKKKKKKRAYTPRMSETDIWDRFIQLAPSSPTAVKAVLDAGAVDAAKALFGKIDEEKTRLLLRGLKVLVENDSTCAEAVSIYLPRVAELLLMDDQPFTSLLHLARAFIPTHIALLVSSGVHVSLVRALGEFPSAFDDMLEMVNTLYAIAESSEGRAAVVSALNGRLTAENVEEYEASWGYVHGLRRLLDAGEAGPNTAMDAGAVPFVIKMLSSETLSVNPPFCDYICRLTIIFKCRLLHRHPTWALSWRFHQLGIWVAPS</sequence>